<evidence type="ECO:0000256" key="2">
    <source>
        <dbReference type="SAM" id="SignalP"/>
    </source>
</evidence>
<evidence type="ECO:0000313" key="3">
    <source>
        <dbReference type="EMBL" id="MFD2610412.1"/>
    </source>
</evidence>
<keyword evidence="1" id="KW-0472">Membrane</keyword>
<feature type="signal peptide" evidence="2">
    <location>
        <begin position="1"/>
        <end position="31"/>
    </location>
</feature>
<proteinExistence type="predicted"/>
<evidence type="ECO:0008006" key="5">
    <source>
        <dbReference type="Google" id="ProtNLM"/>
    </source>
</evidence>
<dbReference type="RefSeq" id="WP_386846573.1">
    <property type="nucleotide sequence ID" value="NZ_JBHUMK010000061.1"/>
</dbReference>
<gene>
    <name evidence="3" type="ORF">ACFSR9_13335</name>
</gene>
<organism evidence="3 4">
    <name type="scientific">Deinococcus taklimakanensis</name>
    <dbReference type="NCBI Taxonomy" id="536443"/>
    <lineage>
        <taxon>Bacteria</taxon>
        <taxon>Thermotogati</taxon>
        <taxon>Deinococcota</taxon>
        <taxon>Deinococci</taxon>
        <taxon>Deinococcales</taxon>
        <taxon>Deinococcaceae</taxon>
        <taxon>Deinococcus</taxon>
    </lineage>
</organism>
<keyword evidence="1" id="KW-0812">Transmembrane</keyword>
<dbReference type="Proteomes" id="UP001597475">
    <property type="component" value="Unassembled WGS sequence"/>
</dbReference>
<keyword evidence="4" id="KW-1185">Reference proteome</keyword>
<evidence type="ECO:0000313" key="4">
    <source>
        <dbReference type="Proteomes" id="UP001597475"/>
    </source>
</evidence>
<keyword evidence="1" id="KW-1133">Transmembrane helix</keyword>
<protein>
    <recommendedName>
        <fullName evidence="5">TrbC/VIRB2 family protein</fullName>
    </recommendedName>
</protein>
<feature type="transmembrane region" description="Helical" evidence="1">
    <location>
        <begin position="86"/>
        <end position="108"/>
    </location>
</feature>
<feature type="chain" id="PRO_5045498173" description="TrbC/VIRB2 family protein" evidence="2">
    <location>
        <begin position="32"/>
        <end position="112"/>
    </location>
</feature>
<comment type="caution">
    <text evidence="3">The sequence shown here is derived from an EMBL/GenBank/DDBJ whole genome shotgun (WGS) entry which is preliminary data.</text>
</comment>
<accession>A0ABW5P530</accession>
<reference evidence="4" key="1">
    <citation type="journal article" date="2019" name="Int. J. Syst. Evol. Microbiol.">
        <title>The Global Catalogue of Microorganisms (GCM) 10K type strain sequencing project: providing services to taxonomists for standard genome sequencing and annotation.</title>
        <authorList>
            <consortium name="The Broad Institute Genomics Platform"/>
            <consortium name="The Broad Institute Genome Sequencing Center for Infectious Disease"/>
            <person name="Wu L."/>
            <person name="Ma J."/>
        </authorList>
    </citation>
    <scope>NUCLEOTIDE SEQUENCE [LARGE SCALE GENOMIC DNA]</scope>
    <source>
        <strain evidence="4">KCTC 33842</strain>
    </source>
</reference>
<dbReference type="EMBL" id="JBHUMK010000061">
    <property type="protein sequence ID" value="MFD2610412.1"/>
    <property type="molecule type" value="Genomic_DNA"/>
</dbReference>
<keyword evidence="2" id="KW-0732">Signal</keyword>
<evidence type="ECO:0000256" key="1">
    <source>
        <dbReference type="SAM" id="Phobius"/>
    </source>
</evidence>
<sequence>MSRTRMLPSVHHLKVLFLLFALSAAGSRADAQTIGAGDSAETIFTKLGCQFVAIASSPVMVGVAVMAALLIFGWNKMMAEASAFSSFRNSVIGAVIILAGSKIIQTMFGNSC</sequence>
<name>A0ABW5P530_9DEIO</name>
<feature type="transmembrane region" description="Helical" evidence="1">
    <location>
        <begin position="51"/>
        <end position="74"/>
    </location>
</feature>